<proteinExistence type="predicted"/>
<reference evidence="1 2" key="1">
    <citation type="submission" date="2016-11" db="EMBL/GenBank/DDBJ databases">
        <title>The macronuclear genome of Stentor coeruleus: a giant cell with tiny introns.</title>
        <authorList>
            <person name="Slabodnick M."/>
            <person name="Ruby J.G."/>
            <person name="Reiff S.B."/>
            <person name="Swart E.C."/>
            <person name="Gosai S."/>
            <person name="Prabakaran S."/>
            <person name="Witkowska E."/>
            <person name="Larue G.E."/>
            <person name="Fisher S."/>
            <person name="Freeman R.M."/>
            <person name="Gunawardena J."/>
            <person name="Chu W."/>
            <person name="Stover N.A."/>
            <person name="Gregory B.D."/>
            <person name="Nowacki M."/>
            <person name="Derisi J."/>
            <person name="Roy S.W."/>
            <person name="Marshall W.F."/>
            <person name="Sood P."/>
        </authorList>
    </citation>
    <scope>NUCLEOTIDE SEQUENCE [LARGE SCALE GENOMIC DNA]</scope>
    <source>
        <strain evidence="1">WM001</strain>
    </source>
</reference>
<evidence type="ECO:0000313" key="1">
    <source>
        <dbReference type="EMBL" id="OMJ67648.1"/>
    </source>
</evidence>
<organism evidence="1 2">
    <name type="scientific">Stentor coeruleus</name>
    <dbReference type="NCBI Taxonomy" id="5963"/>
    <lineage>
        <taxon>Eukaryota</taxon>
        <taxon>Sar</taxon>
        <taxon>Alveolata</taxon>
        <taxon>Ciliophora</taxon>
        <taxon>Postciliodesmatophora</taxon>
        <taxon>Heterotrichea</taxon>
        <taxon>Heterotrichida</taxon>
        <taxon>Stentoridae</taxon>
        <taxon>Stentor</taxon>
    </lineage>
</organism>
<evidence type="ECO:0000313" key="2">
    <source>
        <dbReference type="Proteomes" id="UP000187209"/>
    </source>
</evidence>
<dbReference type="EMBL" id="MPUH01001461">
    <property type="protein sequence ID" value="OMJ67648.1"/>
    <property type="molecule type" value="Genomic_DNA"/>
</dbReference>
<keyword evidence="2" id="KW-1185">Reference proteome</keyword>
<dbReference type="Proteomes" id="UP000187209">
    <property type="component" value="Unassembled WGS sequence"/>
</dbReference>
<dbReference type="AlphaFoldDB" id="A0A1R2AT08"/>
<protein>
    <submittedName>
        <fullName evidence="1">Uncharacterized protein</fullName>
    </submittedName>
</protein>
<comment type="caution">
    <text evidence="1">The sequence shown here is derived from an EMBL/GenBank/DDBJ whole genome shotgun (WGS) entry which is preliminary data.</text>
</comment>
<sequence>MRKTTDNKSDKVTNTAYFTPEYTDNSEYNPKIFRPEKKHSISQKKFYQDFREKICIVNRILKAQANKDLTESNRLDTLRKSQNIKMRKLIEPKKQISFIPSYKEITLRHIVSDTRIPQILSTKNRKLVRSPFATICNSQKKICLENKKPAKSLKNLRVNLDNILEGTSRGLILKDPKLIDKSSSYHKCSNSKYEISNFMQ</sequence>
<gene>
    <name evidence="1" type="ORF">SteCoe_35140</name>
</gene>
<name>A0A1R2AT08_9CILI</name>
<accession>A0A1R2AT08</accession>